<dbReference type="Gene3D" id="3.60.10.10">
    <property type="entry name" value="Endonuclease/exonuclease/phosphatase"/>
    <property type="match status" value="1"/>
</dbReference>
<proteinExistence type="predicted"/>
<accession>A0AA88W2C2</accession>
<dbReference type="EMBL" id="JAVXUP010000848">
    <property type="protein sequence ID" value="KAK3019871.1"/>
    <property type="molecule type" value="Genomic_DNA"/>
</dbReference>
<keyword evidence="2" id="KW-1185">Reference proteome</keyword>
<dbReference type="AlphaFoldDB" id="A0AA88W2C2"/>
<dbReference type="GO" id="GO:0000175">
    <property type="term" value="F:3'-5'-RNA exonuclease activity"/>
    <property type="evidence" value="ECO:0007669"/>
    <property type="project" value="TreeGrafter"/>
</dbReference>
<dbReference type="SUPFAM" id="SSF56219">
    <property type="entry name" value="DNase I-like"/>
    <property type="match status" value="1"/>
</dbReference>
<dbReference type="PANTHER" id="PTHR12121">
    <property type="entry name" value="CARBON CATABOLITE REPRESSOR PROTEIN 4"/>
    <property type="match status" value="1"/>
</dbReference>
<dbReference type="InterPro" id="IPR050410">
    <property type="entry name" value="CCR4/nocturin_mRNA_transcr"/>
</dbReference>
<dbReference type="PANTHER" id="PTHR12121:SF79">
    <property type="entry name" value="CARBON CATABOLITE REPRESSOR PROTEIN 4 HOMOLOG 1-LIKE ISOFORM X1"/>
    <property type="match status" value="1"/>
</dbReference>
<evidence type="ECO:0000313" key="2">
    <source>
        <dbReference type="Proteomes" id="UP001188597"/>
    </source>
</evidence>
<name>A0AA88W2C2_9ASTE</name>
<reference evidence="1" key="1">
    <citation type="submission" date="2022-12" db="EMBL/GenBank/DDBJ databases">
        <title>Draft genome assemblies for two species of Escallonia (Escalloniales).</title>
        <authorList>
            <person name="Chanderbali A."/>
            <person name="Dervinis C."/>
            <person name="Anghel I."/>
            <person name="Soltis D."/>
            <person name="Soltis P."/>
            <person name="Zapata F."/>
        </authorList>
    </citation>
    <scope>NUCLEOTIDE SEQUENCE</scope>
    <source>
        <strain evidence="1">UCBG64.0493</strain>
        <tissue evidence="1">Leaf</tissue>
    </source>
</reference>
<evidence type="ECO:0000313" key="1">
    <source>
        <dbReference type="EMBL" id="KAK3019871.1"/>
    </source>
</evidence>
<organism evidence="1 2">
    <name type="scientific">Escallonia herrerae</name>
    <dbReference type="NCBI Taxonomy" id="1293975"/>
    <lineage>
        <taxon>Eukaryota</taxon>
        <taxon>Viridiplantae</taxon>
        <taxon>Streptophyta</taxon>
        <taxon>Embryophyta</taxon>
        <taxon>Tracheophyta</taxon>
        <taxon>Spermatophyta</taxon>
        <taxon>Magnoliopsida</taxon>
        <taxon>eudicotyledons</taxon>
        <taxon>Gunneridae</taxon>
        <taxon>Pentapetalae</taxon>
        <taxon>asterids</taxon>
        <taxon>campanulids</taxon>
        <taxon>Escalloniales</taxon>
        <taxon>Escalloniaceae</taxon>
        <taxon>Escallonia</taxon>
    </lineage>
</organism>
<feature type="non-terminal residue" evidence="1">
    <location>
        <position position="1"/>
    </location>
</feature>
<dbReference type="Proteomes" id="UP001188597">
    <property type="component" value="Unassembled WGS sequence"/>
</dbReference>
<dbReference type="InterPro" id="IPR036691">
    <property type="entry name" value="Endo/exonu/phosph_ase_sf"/>
</dbReference>
<sequence>DPHRFVLAGKVTPVHDKSTDPLGIYKHLKLHHSMCLASAYTSLFQLRRDEVHQQKKMDQETREPQFTNLRAGFSGTLDYIFYTEHRLKVEGLLELLDYESLGGAALPSPIWSSDHIALMASFKFKPGFWKRRYSSPPPSPWH</sequence>
<comment type="caution">
    <text evidence="1">The sequence shown here is derived from an EMBL/GenBank/DDBJ whole genome shotgun (WGS) entry which is preliminary data.</text>
</comment>
<protein>
    <submittedName>
        <fullName evidence="1">Uncharacterized protein</fullName>
    </submittedName>
</protein>
<gene>
    <name evidence="1" type="ORF">RJ639_004179</name>
</gene>